<gene>
    <name evidence="2" type="ORF">EVA_17884</name>
</gene>
<name>J9C2F5_9ZZZZ</name>
<protein>
    <submittedName>
        <fullName evidence="2">Uncharacterized protein</fullName>
    </submittedName>
</protein>
<dbReference type="AlphaFoldDB" id="J9C2F5"/>
<sequence length="111" mass="12744">MDVPPTDVNGLRTGNGITNERDNDLTMERKRINLTVRPELYGQLMRLSRRYGFKNVCALAVCILRLMAQQLAVREDMLPHEETDAELIRQSFAELGEWERAAHKPDEYGQG</sequence>
<reference evidence="2" key="1">
    <citation type="journal article" date="2012" name="PLoS ONE">
        <title>Gene sets for utilization of primary and secondary nutrition supplies in the distal gut of endangered iberian lynx.</title>
        <authorList>
            <person name="Alcaide M."/>
            <person name="Messina E."/>
            <person name="Richter M."/>
            <person name="Bargiela R."/>
            <person name="Peplies J."/>
            <person name="Huws S.A."/>
            <person name="Newbold C.J."/>
            <person name="Golyshin P.N."/>
            <person name="Simon M.A."/>
            <person name="Lopez G."/>
            <person name="Yakimov M.M."/>
            <person name="Ferrer M."/>
        </authorList>
    </citation>
    <scope>NUCLEOTIDE SEQUENCE</scope>
</reference>
<feature type="region of interest" description="Disordered" evidence="1">
    <location>
        <begin position="1"/>
        <end position="23"/>
    </location>
</feature>
<accession>J9C2F5</accession>
<evidence type="ECO:0000313" key="2">
    <source>
        <dbReference type="EMBL" id="EJW94010.1"/>
    </source>
</evidence>
<organism evidence="2">
    <name type="scientific">gut metagenome</name>
    <dbReference type="NCBI Taxonomy" id="749906"/>
    <lineage>
        <taxon>unclassified sequences</taxon>
        <taxon>metagenomes</taxon>
        <taxon>organismal metagenomes</taxon>
    </lineage>
</organism>
<dbReference type="EMBL" id="AMCI01006629">
    <property type="protein sequence ID" value="EJW94010.1"/>
    <property type="molecule type" value="Genomic_DNA"/>
</dbReference>
<comment type="caution">
    <text evidence="2">The sequence shown here is derived from an EMBL/GenBank/DDBJ whole genome shotgun (WGS) entry which is preliminary data.</text>
</comment>
<evidence type="ECO:0000256" key="1">
    <source>
        <dbReference type="SAM" id="MobiDB-lite"/>
    </source>
</evidence>
<proteinExistence type="predicted"/>